<name>A0A8S1P791_9CILI</name>
<evidence type="ECO:0000256" key="2">
    <source>
        <dbReference type="ARBA" id="ARBA00022741"/>
    </source>
</evidence>
<evidence type="ECO:0000256" key="4">
    <source>
        <dbReference type="ARBA" id="ARBA00023288"/>
    </source>
</evidence>
<dbReference type="CDD" id="cd00154">
    <property type="entry name" value="Rab"/>
    <property type="match status" value="1"/>
</dbReference>
<feature type="region of interest" description="Disordered" evidence="5">
    <location>
        <begin position="196"/>
        <end position="220"/>
    </location>
</feature>
<proteinExistence type="inferred from homology"/>
<sequence>MSYSYSFKLILIGDSSVGKSCLVKQCNSKCIKNNDVTICMEISTSIIMLEDQSIQLQIWDTAGSETYRSITRSYYRSTAGVIIVYDITNKESFKNVSQWFEDVKEHGNNPQMTFTIVGNKSDLEADRQVSKGEAITFARNNDMEFIEVSALIGNYVEDVFLKTAKQILEKINKNEIDPQNEIHGIKIGRENGIDDSFISNNNNTQQLQSKSKDQEKKSCC</sequence>
<dbReference type="OrthoDB" id="9989112at2759"/>
<dbReference type="EMBL" id="CAJJDN010000070">
    <property type="protein sequence ID" value="CAD8098758.1"/>
    <property type="molecule type" value="Genomic_DNA"/>
</dbReference>
<protein>
    <submittedName>
        <fullName evidence="6">Uncharacterized protein</fullName>
    </submittedName>
</protein>
<dbReference type="InterPro" id="IPR001806">
    <property type="entry name" value="Small_GTPase"/>
</dbReference>
<evidence type="ECO:0000256" key="1">
    <source>
        <dbReference type="ARBA" id="ARBA00006270"/>
    </source>
</evidence>
<dbReference type="GO" id="GO:0005525">
    <property type="term" value="F:GTP binding"/>
    <property type="evidence" value="ECO:0007669"/>
    <property type="project" value="UniProtKB-KW"/>
</dbReference>
<gene>
    <name evidence="6" type="ORF">PSON_ATCC_30995.1.T0700282</name>
</gene>
<dbReference type="Pfam" id="PF00071">
    <property type="entry name" value="Ras"/>
    <property type="match status" value="1"/>
</dbReference>
<comment type="caution">
    <text evidence="6">The sequence shown here is derived from an EMBL/GenBank/DDBJ whole genome shotgun (WGS) entry which is preliminary data.</text>
</comment>
<dbReference type="SMART" id="SM00173">
    <property type="entry name" value="RAS"/>
    <property type="match status" value="1"/>
</dbReference>
<dbReference type="PANTHER" id="PTHR47979">
    <property type="entry name" value="DRAB11-RELATED"/>
    <property type="match status" value="1"/>
</dbReference>
<dbReference type="AlphaFoldDB" id="A0A8S1P791"/>
<evidence type="ECO:0000256" key="3">
    <source>
        <dbReference type="ARBA" id="ARBA00023134"/>
    </source>
</evidence>
<dbReference type="NCBIfam" id="TIGR00231">
    <property type="entry name" value="small_GTP"/>
    <property type="match status" value="1"/>
</dbReference>
<accession>A0A8S1P791</accession>
<dbReference type="SMART" id="SM00174">
    <property type="entry name" value="RHO"/>
    <property type="match status" value="1"/>
</dbReference>
<keyword evidence="7" id="KW-1185">Reference proteome</keyword>
<keyword evidence="2" id="KW-0547">Nucleotide-binding</keyword>
<keyword evidence="4" id="KW-0449">Lipoprotein</keyword>
<evidence type="ECO:0000313" key="7">
    <source>
        <dbReference type="Proteomes" id="UP000692954"/>
    </source>
</evidence>
<dbReference type="PROSITE" id="PS51419">
    <property type="entry name" value="RAB"/>
    <property type="match status" value="1"/>
</dbReference>
<organism evidence="6 7">
    <name type="scientific">Paramecium sonneborni</name>
    <dbReference type="NCBI Taxonomy" id="65129"/>
    <lineage>
        <taxon>Eukaryota</taxon>
        <taxon>Sar</taxon>
        <taxon>Alveolata</taxon>
        <taxon>Ciliophora</taxon>
        <taxon>Intramacronucleata</taxon>
        <taxon>Oligohymenophorea</taxon>
        <taxon>Peniculida</taxon>
        <taxon>Parameciidae</taxon>
        <taxon>Paramecium</taxon>
    </lineage>
</organism>
<dbReference type="GO" id="GO:0003924">
    <property type="term" value="F:GTPase activity"/>
    <property type="evidence" value="ECO:0007669"/>
    <property type="project" value="InterPro"/>
</dbReference>
<dbReference type="InterPro" id="IPR005225">
    <property type="entry name" value="Small_GTP-bd"/>
</dbReference>
<reference evidence="6" key="1">
    <citation type="submission" date="2021-01" db="EMBL/GenBank/DDBJ databases">
        <authorList>
            <consortium name="Genoscope - CEA"/>
            <person name="William W."/>
        </authorList>
    </citation>
    <scope>NUCLEOTIDE SEQUENCE</scope>
</reference>
<dbReference type="SMART" id="SM00175">
    <property type="entry name" value="RAB"/>
    <property type="match status" value="1"/>
</dbReference>
<dbReference type="Proteomes" id="UP000692954">
    <property type="component" value="Unassembled WGS sequence"/>
</dbReference>
<dbReference type="SMART" id="SM00176">
    <property type="entry name" value="RAN"/>
    <property type="match status" value="1"/>
</dbReference>
<dbReference type="InterPro" id="IPR050209">
    <property type="entry name" value="Rab_GTPases_membrane_traffic"/>
</dbReference>
<dbReference type="FunFam" id="3.40.50.300:FF:001129">
    <property type="entry name" value="ras-related protein Rab-44 isoform X2"/>
    <property type="match status" value="1"/>
</dbReference>
<dbReference type="PROSITE" id="PS51421">
    <property type="entry name" value="RAS"/>
    <property type="match status" value="1"/>
</dbReference>
<evidence type="ECO:0000313" key="6">
    <source>
        <dbReference type="EMBL" id="CAD8098758.1"/>
    </source>
</evidence>
<comment type="similarity">
    <text evidence="1">Belongs to the small GTPase superfamily. Rab family.</text>
</comment>
<keyword evidence="3" id="KW-0342">GTP-binding</keyword>
<evidence type="ECO:0000256" key="5">
    <source>
        <dbReference type="SAM" id="MobiDB-lite"/>
    </source>
</evidence>
<feature type="compositionally biased region" description="Polar residues" evidence="5">
    <location>
        <begin position="197"/>
        <end position="209"/>
    </location>
</feature>
<feature type="compositionally biased region" description="Basic and acidic residues" evidence="5">
    <location>
        <begin position="210"/>
        <end position="220"/>
    </location>
</feature>